<dbReference type="AlphaFoldDB" id="A0A1G1VKZ7"/>
<comment type="caution">
    <text evidence="1">The sequence shown here is derived from an EMBL/GenBank/DDBJ whole genome shotgun (WGS) entry which is preliminary data.</text>
</comment>
<dbReference type="EMBL" id="MHCI01000020">
    <property type="protein sequence ID" value="OGY16073.1"/>
    <property type="molecule type" value="Genomic_DNA"/>
</dbReference>
<sequence length="143" mass="15473">MKGSVADVRLELLTLCDFALTSKEGKLSIIGMFDRIFAQKIPTTYARFFVVAVLTGQSESEHKVSLSIKDPQGNEVLSQAKEIRIKLGSQGRSNIITDITNLPLKVTGEYNVALAIAGKELGNTHLSVLNVSLKSTSKANLPN</sequence>
<dbReference type="Proteomes" id="UP000179069">
    <property type="component" value="Unassembled WGS sequence"/>
</dbReference>
<organism evidence="1 2">
    <name type="scientific">Candidatus Chisholmbacteria bacterium RIFCSPHIGHO2_01_FULL_49_18</name>
    <dbReference type="NCBI Taxonomy" id="1797590"/>
    <lineage>
        <taxon>Bacteria</taxon>
        <taxon>Candidatus Chisholmiibacteriota</taxon>
    </lineage>
</organism>
<dbReference type="Pfam" id="PF22091">
    <property type="entry name" value="DUF6941"/>
    <property type="match status" value="1"/>
</dbReference>
<evidence type="ECO:0000313" key="1">
    <source>
        <dbReference type="EMBL" id="OGY16073.1"/>
    </source>
</evidence>
<evidence type="ECO:0000313" key="2">
    <source>
        <dbReference type="Proteomes" id="UP000179069"/>
    </source>
</evidence>
<reference evidence="1 2" key="1">
    <citation type="journal article" date="2016" name="Nat. Commun.">
        <title>Thousands of microbial genomes shed light on interconnected biogeochemical processes in an aquifer system.</title>
        <authorList>
            <person name="Anantharaman K."/>
            <person name="Brown C.T."/>
            <person name="Hug L.A."/>
            <person name="Sharon I."/>
            <person name="Castelle C.J."/>
            <person name="Probst A.J."/>
            <person name="Thomas B.C."/>
            <person name="Singh A."/>
            <person name="Wilkins M.J."/>
            <person name="Karaoz U."/>
            <person name="Brodie E.L."/>
            <person name="Williams K.H."/>
            <person name="Hubbard S.S."/>
            <person name="Banfield J.F."/>
        </authorList>
    </citation>
    <scope>NUCLEOTIDE SEQUENCE [LARGE SCALE GENOMIC DNA]</scope>
</reference>
<dbReference type="InterPro" id="IPR054221">
    <property type="entry name" value="DUF6941"/>
</dbReference>
<proteinExistence type="predicted"/>
<protein>
    <submittedName>
        <fullName evidence="1">Uncharacterized protein</fullName>
    </submittedName>
</protein>
<gene>
    <name evidence="1" type="ORF">A2785_02790</name>
</gene>
<name>A0A1G1VKZ7_9BACT</name>
<accession>A0A1G1VKZ7</accession>